<reference evidence="2 3" key="1">
    <citation type="submission" date="2024-01" db="EMBL/GenBank/DDBJ databases">
        <authorList>
            <person name="Allen C."/>
            <person name="Tagirdzhanova G."/>
        </authorList>
    </citation>
    <scope>NUCLEOTIDE SEQUENCE [LARGE SCALE GENOMIC DNA]</scope>
</reference>
<keyword evidence="1" id="KW-0732">Signal</keyword>
<evidence type="ECO:0000256" key="1">
    <source>
        <dbReference type="SAM" id="SignalP"/>
    </source>
</evidence>
<evidence type="ECO:0000313" key="2">
    <source>
        <dbReference type="EMBL" id="CAK7226441.1"/>
    </source>
</evidence>
<sequence>MQLSSLFLLLGLSTFTSWAHLLTPDEPRDVPPSVEDLSARAVPKTIKVQPWPGLAGSTKYDRTYYADLGVTFIVPTDADIITYAEKGYEYMMADLGLDNQGFLLSDSKKRGDKADYLMAALYIPKVGVFLCSIPQPVAKKYITANAATEAPALWSQIHNRTPAGSAHAEDGAAYRYEMGMKTKLAAGARYPEGSLIRVFGSFGGKKAEPQGLCQTGGKIDPACSPVFTNLGVAH</sequence>
<comment type="caution">
    <text evidence="2">The sequence shown here is derived from an EMBL/GenBank/DDBJ whole genome shotgun (WGS) entry which is preliminary data.</text>
</comment>
<proteinExistence type="predicted"/>
<name>A0ABP0C4C5_9PEZI</name>
<feature type="chain" id="PRO_5046059340" evidence="1">
    <location>
        <begin position="20"/>
        <end position="234"/>
    </location>
</feature>
<evidence type="ECO:0000313" key="3">
    <source>
        <dbReference type="Proteomes" id="UP001642482"/>
    </source>
</evidence>
<protein>
    <submittedName>
        <fullName evidence="2">Uncharacterized protein</fullName>
    </submittedName>
</protein>
<dbReference type="Proteomes" id="UP001642482">
    <property type="component" value="Unassembled WGS sequence"/>
</dbReference>
<accession>A0ABP0C4C5</accession>
<feature type="signal peptide" evidence="1">
    <location>
        <begin position="1"/>
        <end position="19"/>
    </location>
</feature>
<keyword evidence="3" id="KW-1185">Reference proteome</keyword>
<gene>
    <name evidence="2" type="ORF">SEUCBS140593_006241</name>
</gene>
<organism evidence="2 3">
    <name type="scientific">Sporothrix eucalyptigena</name>
    <dbReference type="NCBI Taxonomy" id="1812306"/>
    <lineage>
        <taxon>Eukaryota</taxon>
        <taxon>Fungi</taxon>
        <taxon>Dikarya</taxon>
        <taxon>Ascomycota</taxon>
        <taxon>Pezizomycotina</taxon>
        <taxon>Sordariomycetes</taxon>
        <taxon>Sordariomycetidae</taxon>
        <taxon>Ophiostomatales</taxon>
        <taxon>Ophiostomataceae</taxon>
        <taxon>Sporothrix</taxon>
    </lineage>
</organism>
<dbReference type="EMBL" id="CAWUHD010000066">
    <property type="protein sequence ID" value="CAK7226441.1"/>
    <property type="molecule type" value="Genomic_DNA"/>
</dbReference>